<sequence length="230" mass="26237">MLPDLTEFMGAFMHVQEGYGGRTGQDAEINREKVLKSVRKAFQASHEHEFQYEVTTRLLILHGHWQDVLKPLVIRDGEEDEHEVATTEDQESSNESTEHEAAGSEQFAPRIDESESDSSSDCQIYECVETLEVKEASGGVTRPRTELSDDTTDRLRRQRLNAAGDASVRNETQLDEGIGVKQLEVMERQLDWNIMTRSEEELSAEAVEYLRLQRAQILQKIRQKSGELQD</sequence>
<reference evidence="2 3" key="1">
    <citation type="submission" date="2024-09" db="EMBL/GenBank/DDBJ databases">
        <title>Genome sequencing and assembly of Phytophthora oleae, isolate VK10A, causative agent of rot of olive drupes.</title>
        <authorList>
            <person name="Conti Taguali S."/>
            <person name="Riolo M."/>
            <person name="La Spada F."/>
            <person name="Cacciola S.O."/>
            <person name="Dionisio G."/>
        </authorList>
    </citation>
    <scope>NUCLEOTIDE SEQUENCE [LARGE SCALE GENOMIC DNA]</scope>
    <source>
        <strain evidence="2 3">VK10A</strain>
    </source>
</reference>
<evidence type="ECO:0008006" key="4">
    <source>
        <dbReference type="Google" id="ProtNLM"/>
    </source>
</evidence>
<feature type="compositionally biased region" description="Acidic residues" evidence="1">
    <location>
        <begin position="79"/>
        <end position="92"/>
    </location>
</feature>
<gene>
    <name evidence="2" type="ORF">V7S43_002250</name>
</gene>
<evidence type="ECO:0000313" key="2">
    <source>
        <dbReference type="EMBL" id="KAL3672948.1"/>
    </source>
</evidence>
<dbReference type="AlphaFoldDB" id="A0ABD3G1B6"/>
<keyword evidence="3" id="KW-1185">Reference proteome</keyword>
<evidence type="ECO:0000313" key="3">
    <source>
        <dbReference type="Proteomes" id="UP001632037"/>
    </source>
</evidence>
<feature type="region of interest" description="Disordered" evidence="1">
    <location>
        <begin position="79"/>
        <end position="120"/>
    </location>
</feature>
<dbReference type="Proteomes" id="UP001632037">
    <property type="component" value="Unassembled WGS sequence"/>
</dbReference>
<comment type="caution">
    <text evidence="2">The sequence shown here is derived from an EMBL/GenBank/DDBJ whole genome shotgun (WGS) entry which is preliminary data.</text>
</comment>
<name>A0ABD3G1B6_9STRA</name>
<evidence type="ECO:0000256" key="1">
    <source>
        <dbReference type="SAM" id="MobiDB-lite"/>
    </source>
</evidence>
<protein>
    <recommendedName>
        <fullName evidence="4">No apical meristem-associated C-terminal domain-containing protein</fullName>
    </recommendedName>
</protein>
<dbReference type="EMBL" id="JBIMZQ010000003">
    <property type="protein sequence ID" value="KAL3672948.1"/>
    <property type="molecule type" value="Genomic_DNA"/>
</dbReference>
<proteinExistence type="predicted"/>
<accession>A0ABD3G1B6</accession>
<organism evidence="2 3">
    <name type="scientific">Phytophthora oleae</name>
    <dbReference type="NCBI Taxonomy" id="2107226"/>
    <lineage>
        <taxon>Eukaryota</taxon>
        <taxon>Sar</taxon>
        <taxon>Stramenopiles</taxon>
        <taxon>Oomycota</taxon>
        <taxon>Peronosporomycetes</taxon>
        <taxon>Peronosporales</taxon>
        <taxon>Peronosporaceae</taxon>
        <taxon>Phytophthora</taxon>
    </lineage>
</organism>